<organism evidence="9 10">
    <name type="scientific">Acorus calamus</name>
    <name type="common">Sweet flag</name>
    <dbReference type="NCBI Taxonomy" id="4465"/>
    <lineage>
        <taxon>Eukaryota</taxon>
        <taxon>Viridiplantae</taxon>
        <taxon>Streptophyta</taxon>
        <taxon>Embryophyta</taxon>
        <taxon>Tracheophyta</taxon>
        <taxon>Spermatophyta</taxon>
        <taxon>Magnoliopsida</taxon>
        <taxon>Liliopsida</taxon>
        <taxon>Acoraceae</taxon>
        <taxon>Acorus</taxon>
    </lineage>
</organism>
<keyword evidence="10" id="KW-1185">Reference proteome</keyword>
<dbReference type="PANTHER" id="PTHR24089">
    <property type="entry name" value="SOLUTE CARRIER FAMILY 25"/>
    <property type="match status" value="1"/>
</dbReference>
<dbReference type="Gene3D" id="1.50.40.10">
    <property type="entry name" value="Mitochondrial carrier domain"/>
    <property type="match status" value="1"/>
</dbReference>
<evidence type="ECO:0000256" key="1">
    <source>
        <dbReference type="ARBA" id="ARBA00004141"/>
    </source>
</evidence>
<evidence type="ECO:0000313" key="9">
    <source>
        <dbReference type="EMBL" id="KAK1307223.1"/>
    </source>
</evidence>
<comment type="similarity">
    <text evidence="7">Belongs to the mitochondrial carrier (TC 2.A.29) family.</text>
</comment>
<dbReference type="GO" id="GO:0015711">
    <property type="term" value="P:organic anion transport"/>
    <property type="evidence" value="ECO:0007669"/>
    <property type="project" value="UniProtKB-ARBA"/>
</dbReference>
<dbReference type="SUPFAM" id="SSF103506">
    <property type="entry name" value="Mitochondrial carrier"/>
    <property type="match status" value="1"/>
</dbReference>
<keyword evidence="4" id="KW-0677">Repeat</keyword>
<name>A0AAV9E4P2_ACOCL</name>
<evidence type="ECO:0000256" key="2">
    <source>
        <dbReference type="ARBA" id="ARBA00022448"/>
    </source>
</evidence>
<dbReference type="Pfam" id="PF00153">
    <property type="entry name" value="Mito_carr"/>
    <property type="match status" value="2"/>
</dbReference>
<protein>
    <submittedName>
        <fullName evidence="9">Uncharacterized protein</fullName>
    </submittedName>
</protein>
<feature type="repeat" description="Solcar" evidence="6">
    <location>
        <begin position="214"/>
        <end position="298"/>
    </location>
</feature>
<keyword evidence="3 6" id="KW-0812">Transmembrane</keyword>
<dbReference type="Proteomes" id="UP001180020">
    <property type="component" value="Unassembled WGS sequence"/>
</dbReference>
<dbReference type="InterPro" id="IPR002067">
    <property type="entry name" value="MCP"/>
</dbReference>
<proteinExistence type="inferred from homology"/>
<feature type="repeat" description="Solcar" evidence="6">
    <location>
        <begin position="103"/>
        <end position="195"/>
    </location>
</feature>
<evidence type="ECO:0000256" key="3">
    <source>
        <dbReference type="ARBA" id="ARBA00022692"/>
    </source>
</evidence>
<evidence type="ECO:0000256" key="5">
    <source>
        <dbReference type="ARBA" id="ARBA00023136"/>
    </source>
</evidence>
<keyword evidence="2 7" id="KW-0813">Transport</keyword>
<evidence type="ECO:0000256" key="6">
    <source>
        <dbReference type="PROSITE-ProRule" id="PRU00282"/>
    </source>
</evidence>
<evidence type="ECO:0000256" key="4">
    <source>
        <dbReference type="ARBA" id="ARBA00022737"/>
    </source>
</evidence>
<sequence>MPFSSPLSPPSSQILQHRNERGEDMRESVFTWRPIPSFHTNVIDDDGGVRVASAEYVVVATKRRAERAFASVSLADKNDDNDEKMPSGEQLLKHPLVLLALVPRNASLFFAGAIAGVAAKTLTAPLDRVKLIMQTHGLRVAEGSAKKGIGFVEAITLIGKDEGIKGFWKGNLPQVIRIIPYSAAQFFAYEVYKLNLGPEPCVRVKNSLPEKYQKRPETSLATALVSVTLATLMCYPLDTVRRQMQMRGSPYRTVLDAFPGIVARDGVIGLYRGFVPNALKNLPNSSIRLTTFDTVKGLLAASQKELERIIEENREKIVS</sequence>
<dbReference type="GO" id="GO:0055085">
    <property type="term" value="P:transmembrane transport"/>
    <property type="evidence" value="ECO:0007669"/>
    <property type="project" value="InterPro"/>
</dbReference>
<dbReference type="EMBL" id="JAUJYO010000010">
    <property type="protein sequence ID" value="KAK1307223.1"/>
    <property type="molecule type" value="Genomic_DNA"/>
</dbReference>
<comment type="caution">
    <text evidence="9">The sequence shown here is derived from an EMBL/GenBank/DDBJ whole genome shotgun (WGS) entry which is preliminary data.</text>
</comment>
<gene>
    <name evidence="9" type="ORF">QJS10_CPA10g01399</name>
</gene>
<reference evidence="9" key="1">
    <citation type="journal article" date="2023" name="Nat. Commun.">
        <title>Diploid and tetraploid genomes of Acorus and the evolution of monocots.</title>
        <authorList>
            <person name="Ma L."/>
            <person name="Liu K.W."/>
            <person name="Li Z."/>
            <person name="Hsiao Y.Y."/>
            <person name="Qi Y."/>
            <person name="Fu T."/>
            <person name="Tang G.D."/>
            <person name="Zhang D."/>
            <person name="Sun W.H."/>
            <person name="Liu D.K."/>
            <person name="Li Y."/>
            <person name="Chen G.Z."/>
            <person name="Liu X.D."/>
            <person name="Liao X.Y."/>
            <person name="Jiang Y.T."/>
            <person name="Yu X."/>
            <person name="Hao Y."/>
            <person name="Huang J."/>
            <person name="Zhao X.W."/>
            <person name="Ke S."/>
            <person name="Chen Y.Y."/>
            <person name="Wu W.L."/>
            <person name="Hsu J.L."/>
            <person name="Lin Y.F."/>
            <person name="Huang M.D."/>
            <person name="Li C.Y."/>
            <person name="Huang L."/>
            <person name="Wang Z.W."/>
            <person name="Zhao X."/>
            <person name="Zhong W.Y."/>
            <person name="Peng D.H."/>
            <person name="Ahmad S."/>
            <person name="Lan S."/>
            <person name="Zhang J.S."/>
            <person name="Tsai W.C."/>
            <person name="Van de Peer Y."/>
            <person name="Liu Z.J."/>
        </authorList>
    </citation>
    <scope>NUCLEOTIDE SEQUENCE</scope>
    <source>
        <strain evidence="9">CP</strain>
    </source>
</reference>
<evidence type="ECO:0000313" key="10">
    <source>
        <dbReference type="Proteomes" id="UP001180020"/>
    </source>
</evidence>
<dbReference type="InterPro" id="IPR018108">
    <property type="entry name" value="MCP_transmembrane"/>
</dbReference>
<dbReference type="InterPro" id="IPR023395">
    <property type="entry name" value="MCP_dom_sf"/>
</dbReference>
<evidence type="ECO:0000256" key="7">
    <source>
        <dbReference type="RuleBase" id="RU000488"/>
    </source>
</evidence>
<reference evidence="9" key="2">
    <citation type="submission" date="2023-06" db="EMBL/GenBank/DDBJ databases">
        <authorList>
            <person name="Ma L."/>
            <person name="Liu K.-W."/>
            <person name="Li Z."/>
            <person name="Hsiao Y.-Y."/>
            <person name="Qi Y."/>
            <person name="Fu T."/>
            <person name="Tang G."/>
            <person name="Zhang D."/>
            <person name="Sun W.-H."/>
            <person name="Liu D.-K."/>
            <person name="Li Y."/>
            <person name="Chen G.-Z."/>
            <person name="Liu X.-D."/>
            <person name="Liao X.-Y."/>
            <person name="Jiang Y.-T."/>
            <person name="Yu X."/>
            <person name="Hao Y."/>
            <person name="Huang J."/>
            <person name="Zhao X.-W."/>
            <person name="Ke S."/>
            <person name="Chen Y.-Y."/>
            <person name="Wu W.-L."/>
            <person name="Hsu J.-L."/>
            <person name="Lin Y.-F."/>
            <person name="Huang M.-D."/>
            <person name="Li C.-Y."/>
            <person name="Huang L."/>
            <person name="Wang Z.-W."/>
            <person name="Zhao X."/>
            <person name="Zhong W.-Y."/>
            <person name="Peng D.-H."/>
            <person name="Ahmad S."/>
            <person name="Lan S."/>
            <person name="Zhang J.-S."/>
            <person name="Tsai W.-C."/>
            <person name="Van De Peer Y."/>
            <person name="Liu Z.-J."/>
        </authorList>
    </citation>
    <scope>NUCLEOTIDE SEQUENCE</scope>
    <source>
        <strain evidence="9">CP</strain>
        <tissue evidence="9">Leaves</tissue>
    </source>
</reference>
<dbReference type="PROSITE" id="PS50920">
    <property type="entry name" value="SOLCAR"/>
    <property type="match status" value="2"/>
</dbReference>
<comment type="subcellular location">
    <subcellularLocation>
        <location evidence="1">Membrane</location>
        <topology evidence="1">Multi-pass membrane protein</topology>
    </subcellularLocation>
</comment>
<keyword evidence="5 6" id="KW-0472">Membrane</keyword>
<evidence type="ECO:0000256" key="8">
    <source>
        <dbReference type="SAM" id="MobiDB-lite"/>
    </source>
</evidence>
<dbReference type="PRINTS" id="PR00926">
    <property type="entry name" value="MITOCARRIER"/>
</dbReference>
<dbReference type="GO" id="GO:0016020">
    <property type="term" value="C:membrane"/>
    <property type="evidence" value="ECO:0007669"/>
    <property type="project" value="UniProtKB-SubCell"/>
</dbReference>
<feature type="compositionally biased region" description="Low complexity" evidence="8">
    <location>
        <begin position="1"/>
        <end position="12"/>
    </location>
</feature>
<dbReference type="GO" id="GO:0015748">
    <property type="term" value="P:organophosphate ester transport"/>
    <property type="evidence" value="ECO:0007669"/>
    <property type="project" value="UniProtKB-ARBA"/>
</dbReference>
<dbReference type="AlphaFoldDB" id="A0AAV9E4P2"/>
<feature type="region of interest" description="Disordered" evidence="8">
    <location>
        <begin position="1"/>
        <end position="25"/>
    </location>
</feature>
<accession>A0AAV9E4P2</accession>